<reference evidence="3" key="1">
    <citation type="journal article" date="2013" name="Genetics">
        <title>The draft genome and transcriptome of Panagrellus redivivus are shaped by the harsh demands of a free-living lifestyle.</title>
        <authorList>
            <person name="Srinivasan J."/>
            <person name="Dillman A.R."/>
            <person name="Macchietto M.G."/>
            <person name="Heikkinen L."/>
            <person name="Lakso M."/>
            <person name="Fracchia K.M."/>
            <person name="Antoshechkin I."/>
            <person name="Mortazavi A."/>
            <person name="Wong G."/>
            <person name="Sternberg P.W."/>
        </authorList>
    </citation>
    <scope>NUCLEOTIDE SEQUENCE [LARGE SCALE GENOMIC DNA]</scope>
    <source>
        <strain evidence="3">MT8872</strain>
    </source>
</reference>
<evidence type="ECO:0000313" key="4">
    <source>
        <dbReference type="WBParaSite" id="Pan_g6268.t1"/>
    </source>
</evidence>
<dbReference type="AlphaFoldDB" id="A0A7E4W4E0"/>
<dbReference type="Proteomes" id="UP000492821">
    <property type="component" value="Unassembled WGS sequence"/>
</dbReference>
<feature type="transmembrane region" description="Helical" evidence="2">
    <location>
        <begin position="26"/>
        <end position="46"/>
    </location>
</feature>
<organism evidence="3 4">
    <name type="scientific">Panagrellus redivivus</name>
    <name type="common">Microworm</name>
    <dbReference type="NCBI Taxonomy" id="6233"/>
    <lineage>
        <taxon>Eukaryota</taxon>
        <taxon>Metazoa</taxon>
        <taxon>Ecdysozoa</taxon>
        <taxon>Nematoda</taxon>
        <taxon>Chromadorea</taxon>
        <taxon>Rhabditida</taxon>
        <taxon>Tylenchina</taxon>
        <taxon>Panagrolaimomorpha</taxon>
        <taxon>Panagrolaimoidea</taxon>
        <taxon>Panagrolaimidae</taxon>
        <taxon>Panagrellus</taxon>
    </lineage>
</organism>
<keyword evidence="2" id="KW-1133">Transmembrane helix</keyword>
<accession>A0A7E4W4E0</accession>
<feature type="compositionally biased region" description="Polar residues" evidence="1">
    <location>
        <begin position="184"/>
        <end position="212"/>
    </location>
</feature>
<evidence type="ECO:0000256" key="1">
    <source>
        <dbReference type="SAM" id="MobiDB-lite"/>
    </source>
</evidence>
<evidence type="ECO:0000313" key="3">
    <source>
        <dbReference type="Proteomes" id="UP000492821"/>
    </source>
</evidence>
<protein>
    <submittedName>
        <fullName evidence="4">Uncharacterized protein</fullName>
    </submittedName>
</protein>
<proteinExistence type="predicted"/>
<name>A0A7E4W4E0_PANRE</name>
<dbReference type="WBParaSite" id="Pan_g6268.t1">
    <property type="protein sequence ID" value="Pan_g6268.t1"/>
    <property type="gene ID" value="Pan_g6268"/>
</dbReference>
<keyword evidence="2" id="KW-0472">Membrane</keyword>
<evidence type="ECO:0000256" key="2">
    <source>
        <dbReference type="SAM" id="Phobius"/>
    </source>
</evidence>
<sequence length="219" mass="24317">MADIETNDNQSQCNTLTVESKASNKIIKTIISLFLAQLISLCGAGFSKSAMPFSRLHESASPPGDFLVVRWPNGALSPHRIDDPAFCDANFIDRREGAIPFRQNMRHENQPYSCDAIKRYLTFDEAEQFIKTTLTPIQTSFQSMLIPATQPSRSHVFRPMASSASQPSLAFVPMHPTSPPAFHNQVSISMPQSPQHQPLTPMTPSPQGSNSLVRLKDYE</sequence>
<keyword evidence="3" id="KW-1185">Reference proteome</keyword>
<reference evidence="4" key="2">
    <citation type="submission" date="2020-10" db="UniProtKB">
        <authorList>
            <consortium name="WormBaseParasite"/>
        </authorList>
    </citation>
    <scope>IDENTIFICATION</scope>
</reference>
<keyword evidence="2" id="KW-0812">Transmembrane</keyword>
<feature type="region of interest" description="Disordered" evidence="1">
    <location>
        <begin position="169"/>
        <end position="219"/>
    </location>
</feature>